<reference evidence="1 2" key="1">
    <citation type="journal article" date="2013" name="Genome Announc.">
        <title>Complete Genome Sequence of Mycoplasma hyorhinis Strain SK76.</title>
        <authorList>
            <person name="Goodison S."/>
            <person name="Urquidi V."/>
            <person name="Kumar D."/>
            <person name="Reyes L."/>
            <person name="Rosser C.J."/>
        </authorList>
    </citation>
    <scope>NUCLEOTIDE SEQUENCE [LARGE SCALE GENOMIC DNA]</scope>
    <source>
        <strain evidence="1 2">SK76</strain>
    </source>
</reference>
<protein>
    <submittedName>
        <fullName evidence="1">Dimeric dUTPase</fullName>
    </submittedName>
</protein>
<dbReference type="CDD" id="cd11527">
    <property type="entry name" value="NTP-PPase_dUTPase"/>
    <property type="match status" value="1"/>
</dbReference>
<evidence type="ECO:0000313" key="2">
    <source>
        <dbReference type="Proteomes" id="UP000009399"/>
    </source>
</evidence>
<evidence type="ECO:0000313" key="1">
    <source>
        <dbReference type="EMBL" id="AFX74585.1"/>
    </source>
</evidence>
<dbReference type="Pfam" id="PF08761">
    <property type="entry name" value="dUTPase_2"/>
    <property type="match status" value="1"/>
</dbReference>
<dbReference type="Gene3D" id="1.10.4010.10">
    <property type="entry name" value="Type II deoxyuridine triphosphatase"/>
    <property type="match status" value="1"/>
</dbReference>
<dbReference type="InterPro" id="IPR016947">
    <property type="entry name" value="UCP030140"/>
</dbReference>
<gene>
    <name evidence="1" type="ORF">MOS_682</name>
</gene>
<dbReference type="EMBL" id="CP003914">
    <property type="protein sequence ID" value="AFX74585.1"/>
    <property type="molecule type" value="Genomic_DNA"/>
</dbReference>
<dbReference type="InterPro" id="IPR014871">
    <property type="entry name" value="dUTPase/dCTP_pyrophosphatase"/>
</dbReference>
<sequence>MNFKDIFEHQKQLDILFTNSMKQRNQEINSKKISMQKVMALIIEIGEFANEIESFKYWKVNKKNNIEKMKEEYVDAIHFLSSLANEHNLDYILEAKFVESKNLDDQFLKTFYLATKFGYSKKTEDLKDLFEHFLAFIFLLNFTFEEVKSAYLQKAKINLQRINSNY</sequence>
<dbReference type="SUPFAM" id="SSF101386">
    <property type="entry name" value="all-alpha NTP pyrophosphatases"/>
    <property type="match status" value="1"/>
</dbReference>
<dbReference type="GeneID" id="93248768"/>
<organism evidence="1 2">
    <name type="scientific">Mesomycoplasma hyorhinis SK76</name>
    <dbReference type="NCBI Taxonomy" id="1118964"/>
    <lineage>
        <taxon>Bacteria</taxon>
        <taxon>Bacillati</taxon>
        <taxon>Mycoplasmatota</taxon>
        <taxon>Mycoplasmoidales</taxon>
        <taxon>Metamycoplasmataceae</taxon>
        <taxon>Mesomycoplasma</taxon>
    </lineage>
</organism>
<accession>A0AAI8ANF8</accession>
<dbReference type="AlphaFoldDB" id="A0AAI8ANF8"/>
<name>A0AAI8ANF8_MESHY</name>
<dbReference type="RefSeq" id="WP_014335711.1">
    <property type="nucleotide sequence ID" value="NC_019552.1"/>
</dbReference>
<dbReference type="PIRSF" id="PIRSF030140">
    <property type="entry name" value="UCP030140"/>
    <property type="match status" value="1"/>
</dbReference>
<dbReference type="Proteomes" id="UP000009399">
    <property type="component" value="Chromosome"/>
</dbReference>
<proteinExistence type="predicted"/>
<dbReference type="KEGG" id="mhs:MOS_682"/>